<dbReference type="InterPro" id="IPR049940">
    <property type="entry name" value="GluQ/Sye"/>
</dbReference>
<dbReference type="InterPro" id="IPR000924">
    <property type="entry name" value="Glu/Gln-tRNA-synth"/>
</dbReference>
<dbReference type="SUPFAM" id="SSF52374">
    <property type="entry name" value="Nucleotidylyl transferase"/>
    <property type="match status" value="1"/>
</dbReference>
<dbReference type="InterPro" id="IPR022380">
    <property type="entry name" value="Glu-Q_tRNA(Asp)_Synthase"/>
</dbReference>
<keyword evidence="3 7" id="KW-0547">Nucleotide-binding</keyword>
<feature type="binding site" evidence="7">
    <location>
        <position position="125"/>
    </location>
    <ligand>
        <name>Zn(2+)</name>
        <dbReference type="ChEBI" id="CHEBI:29105"/>
    </ligand>
</feature>
<keyword evidence="4 7" id="KW-0862">Zinc</keyword>
<evidence type="ECO:0000313" key="10">
    <source>
        <dbReference type="EMBL" id="WCZ31611.1"/>
    </source>
</evidence>
<evidence type="ECO:0000256" key="4">
    <source>
        <dbReference type="ARBA" id="ARBA00022833"/>
    </source>
</evidence>
<dbReference type="EMBL" id="CP063189">
    <property type="protein sequence ID" value="WCZ31611.1"/>
    <property type="molecule type" value="Genomic_DNA"/>
</dbReference>
<dbReference type="HAMAP" id="MF_01428">
    <property type="entry name" value="Glu_Q_tRNA_synth"/>
    <property type="match status" value="1"/>
</dbReference>
<gene>
    <name evidence="10" type="primary">gltX1</name>
    <name evidence="7" type="synonym">gluQ</name>
    <name evidence="10" type="ORF">CMASS_00720</name>
</gene>
<keyword evidence="5 7" id="KW-0067">ATP-binding</keyword>
<feature type="domain" description="Glutamyl/glutaminyl-tRNA synthetase class Ib catalytic" evidence="9">
    <location>
        <begin position="15"/>
        <end position="260"/>
    </location>
</feature>
<keyword evidence="6 7" id="KW-0030">Aminoacyl-tRNA synthetase</keyword>
<feature type="short sequence motif" description="'KMSKS' region" evidence="7">
    <location>
        <begin position="251"/>
        <end position="255"/>
    </location>
</feature>
<comment type="similarity">
    <text evidence="7">Belongs to the class-I aminoacyl-tRNA synthetase family. GluQ subfamily.</text>
</comment>
<evidence type="ECO:0000256" key="2">
    <source>
        <dbReference type="ARBA" id="ARBA00022723"/>
    </source>
</evidence>
<evidence type="ECO:0000259" key="9">
    <source>
        <dbReference type="Pfam" id="PF00749"/>
    </source>
</evidence>
<keyword evidence="11" id="KW-1185">Reference proteome</keyword>
<evidence type="ECO:0000256" key="5">
    <source>
        <dbReference type="ARBA" id="ARBA00022840"/>
    </source>
</evidence>
<feature type="binding site" evidence="7">
    <location>
        <position position="52"/>
    </location>
    <ligand>
        <name>L-glutamate</name>
        <dbReference type="ChEBI" id="CHEBI:29985"/>
    </ligand>
</feature>
<dbReference type="Proteomes" id="UP001220064">
    <property type="component" value="Chromosome"/>
</dbReference>
<evidence type="ECO:0000256" key="6">
    <source>
        <dbReference type="ARBA" id="ARBA00023146"/>
    </source>
</evidence>
<dbReference type="GO" id="GO:0004818">
    <property type="term" value="F:glutamate-tRNA ligase activity"/>
    <property type="evidence" value="ECO:0007669"/>
    <property type="project" value="UniProtKB-EC"/>
</dbReference>
<feature type="short sequence motif" description="'HIGH' region" evidence="7">
    <location>
        <begin position="19"/>
        <end position="29"/>
    </location>
</feature>
<protein>
    <recommendedName>
        <fullName evidence="7">Glutamyl-Q tRNA(Asp) synthetase</fullName>
        <shortName evidence="7">Glu-Q-RSs</shortName>
        <ecNumber evidence="7">6.1.1.-</ecNumber>
    </recommendedName>
</protein>
<comment type="function">
    <text evidence="7">Catalyzes the tRNA-independent activation of glutamate in presence of ATP and the subsequent transfer of glutamate onto a tRNA(Asp). Glutamate is transferred on the 2-amino-5-(4,5-dihydroxy-2-cyclopenten-1-yl) moiety of the queuosine in the wobble position of the QUC anticodon.</text>
</comment>
<proteinExistence type="inferred from homology"/>
<evidence type="ECO:0000256" key="8">
    <source>
        <dbReference type="RuleBase" id="RU363037"/>
    </source>
</evidence>
<name>A0ABY7U4K3_9CORY</name>
<feature type="binding site" evidence="7">
    <location>
        <begin position="16"/>
        <end position="20"/>
    </location>
    <ligand>
        <name>L-glutamate</name>
        <dbReference type="ChEBI" id="CHEBI:29985"/>
    </ligand>
</feature>
<feature type="binding site" evidence="7">
    <location>
        <position position="254"/>
    </location>
    <ligand>
        <name>ATP</name>
        <dbReference type="ChEBI" id="CHEBI:30616"/>
    </ligand>
</feature>
<dbReference type="PRINTS" id="PR00987">
    <property type="entry name" value="TRNASYNTHGLU"/>
</dbReference>
<comment type="cofactor">
    <cofactor evidence="7">
        <name>Zn(2+)</name>
        <dbReference type="ChEBI" id="CHEBI:29105"/>
    </cofactor>
    <text evidence="7">Binds 1 zinc ion per subunit.</text>
</comment>
<keyword evidence="2 7" id="KW-0479">Metal-binding</keyword>
<keyword evidence="8" id="KW-0648">Protein biosynthesis</keyword>
<dbReference type="PANTHER" id="PTHR43311">
    <property type="entry name" value="GLUTAMATE--TRNA LIGASE"/>
    <property type="match status" value="1"/>
</dbReference>
<sequence>MLSMEGVNCTLKKDARYAPSPSGDLHFGNLRTALLAWLFARAEGREFYVRVEDIDTQRSSMDSAHRQLEDLETLGLDWDGEVLYQSQRSAAYQAAIDKLPVYECYCSRKDIREASRAPHAIPGQYPGTCRDLNPDERAARRAELAEKGRVPALRLRAETDHFTVYDRLHGEYTGEVDDFIVRRGGNADQGQDWAYNLAVVVDDDFQGVGQIVRGDDLLSSAPRQAYLAHLLGCAEPEFIHVPLVLNEAGERLSKRDGAVTLRELIGGGARVSDIVGEMAASLGYSGCASTQELLEKFDPSSVTTEPYVWARS</sequence>
<evidence type="ECO:0000313" key="11">
    <source>
        <dbReference type="Proteomes" id="UP001220064"/>
    </source>
</evidence>
<feature type="binding site" evidence="7">
    <location>
        <position position="129"/>
    </location>
    <ligand>
        <name>Zn(2+)</name>
        <dbReference type="ChEBI" id="CHEBI:29105"/>
    </ligand>
</feature>
<feature type="binding site" evidence="7">
    <location>
        <position position="106"/>
    </location>
    <ligand>
        <name>Zn(2+)</name>
        <dbReference type="ChEBI" id="CHEBI:29105"/>
    </ligand>
</feature>
<reference evidence="10 11" key="1">
    <citation type="submission" date="2020-10" db="EMBL/GenBank/DDBJ databases">
        <title>Complete genome sequence of Corynebacterium massiliense DSM 45435, type strain of Corynebacterium massiliense.</title>
        <authorList>
            <person name="Busche T."/>
            <person name="Kalinowski J."/>
            <person name="Ruckert C."/>
        </authorList>
    </citation>
    <scope>NUCLEOTIDE SEQUENCE [LARGE SCALE GENOMIC DNA]</scope>
    <source>
        <strain evidence="10 11">DSM 45435</strain>
    </source>
</reference>
<dbReference type="Pfam" id="PF00749">
    <property type="entry name" value="tRNA-synt_1c"/>
    <property type="match status" value="1"/>
</dbReference>
<accession>A0ABY7U4K3</accession>
<dbReference type="NCBIfam" id="TIGR03838">
    <property type="entry name" value="queuosine_YadB"/>
    <property type="match status" value="1"/>
</dbReference>
<dbReference type="PANTHER" id="PTHR43311:SF1">
    <property type="entry name" value="GLUTAMYL-Q TRNA(ASP) SYNTHETASE"/>
    <property type="match status" value="1"/>
</dbReference>
<evidence type="ECO:0000256" key="3">
    <source>
        <dbReference type="ARBA" id="ARBA00022741"/>
    </source>
</evidence>
<evidence type="ECO:0000256" key="1">
    <source>
        <dbReference type="ARBA" id="ARBA00022598"/>
    </source>
</evidence>
<feature type="binding site" evidence="7">
    <location>
        <position position="195"/>
    </location>
    <ligand>
        <name>L-glutamate</name>
        <dbReference type="ChEBI" id="CHEBI:29985"/>
    </ligand>
</feature>
<dbReference type="InterPro" id="IPR020058">
    <property type="entry name" value="Glu/Gln-tRNA-synth_Ib_cat-dom"/>
</dbReference>
<dbReference type="NCBIfam" id="NF004315">
    <property type="entry name" value="PRK05710.1-4"/>
    <property type="match status" value="1"/>
</dbReference>
<organism evidence="10 11">
    <name type="scientific">Corynebacterium massiliense DSM 45435</name>
    <dbReference type="NCBI Taxonomy" id="1121364"/>
    <lineage>
        <taxon>Bacteria</taxon>
        <taxon>Bacillati</taxon>
        <taxon>Actinomycetota</taxon>
        <taxon>Actinomycetes</taxon>
        <taxon>Mycobacteriales</taxon>
        <taxon>Corynebacteriaceae</taxon>
        <taxon>Corynebacterium</taxon>
    </lineage>
</organism>
<keyword evidence="1 7" id="KW-0436">Ligase</keyword>
<dbReference type="Gene3D" id="3.40.50.620">
    <property type="entry name" value="HUPs"/>
    <property type="match status" value="1"/>
</dbReference>
<feature type="binding site" evidence="7">
    <location>
        <position position="213"/>
    </location>
    <ligand>
        <name>L-glutamate</name>
        <dbReference type="ChEBI" id="CHEBI:29985"/>
    </ligand>
</feature>
<evidence type="ECO:0000256" key="7">
    <source>
        <dbReference type="HAMAP-Rule" id="MF_01428"/>
    </source>
</evidence>
<dbReference type="EC" id="6.1.1.-" evidence="7"/>
<dbReference type="InterPro" id="IPR014729">
    <property type="entry name" value="Rossmann-like_a/b/a_fold"/>
</dbReference>
<feature type="binding site" evidence="7">
    <location>
        <position position="104"/>
    </location>
    <ligand>
        <name>Zn(2+)</name>
        <dbReference type="ChEBI" id="CHEBI:29105"/>
    </ligand>
</feature>